<comment type="catalytic activity">
    <reaction evidence="7">
        <text>L-cysteinyl-[prolipoprotein] + a 1,2-diacyl-sn-glycero-3-phospho-(1'-sn-glycerol) = an S-1,2-diacyl-sn-glyceryl-L-cysteinyl-[prolipoprotein] + sn-glycerol 1-phosphate + H(+)</text>
        <dbReference type="Rhea" id="RHEA:56712"/>
        <dbReference type="Rhea" id="RHEA-COMP:14679"/>
        <dbReference type="Rhea" id="RHEA-COMP:14680"/>
        <dbReference type="ChEBI" id="CHEBI:15378"/>
        <dbReference type="ChEBI" id="CHEBI:29950"/>
        <dbReference type="ChEBI" id="CHEBI:57685"/>
        <dbReference type="ChEBI" id="CHEBI:64716"/>
        <dbReference type="ChEBI" id="CHEBI:140658"/>
        <dbReference type="EC" id="2.5.1.145"/>
    </reaction>
</comment>
<feature type="transmembrane region" description="Helical" evidence="7">
    <location>
        <begin position="55"/>
        <end position="74"/>
    </location>
</feature>
<dbReference type="PATRIC" id="fig|930169.3.peg.451"/>
<dbReference type="eggNOG" id="COG0682">
    <property type="taxonomic scope" value="Bacteria"/>
</dbReference>
<evidence type="ECO:0000256" key="1">
    <source>
        <dbReference type="ARBA" id="ARBA00007150"/>
    </source>
</evidence>
<evidence type="ECO:0000256" key="6">
    <source>
        <dbReference type="ARBA" id="ARBA00023136"/>
    </source>
</evidence>
<comment type="function">
    <text evidence="7">Catalyzes the transfer of the diacylglyceryl group from phosphatidylglycerol to the sulfhydryl group of the N-terminal cysteine of a prolipoprotein, the first step in the formation of mature lipoproteins.</text>
</comment>
<evidence type="ECO:0000256" key="3">
    <source>
        <dbReference type="ARBA" id="ARBA00022679"/>
    </source>
</evidence>
<dbReference type="STRING" id="930169.B5T_00467"/>
<dbReference type="Proteomes" id="UP000006286">
    <property type="component" value="Chromosome"/>
</dbReference>
<dbReference type="EC" id="2.5.1.145" evidence="7"/>
<feature type="transmembrane region" description="Helical" evidence="7">
    <location>
        <begin position="18"/>
        <end position="35"/>
    </location>
</feature>
<dbReference type="PANTHER" id="PTHR30589:SF0">
    <property type="entry name" value="PHOSPHATIDYLGLYCEROL--PROLIPOPROTEIN DIACYLGLYCERYL TRANSFERASE"/>
    <property type="match status" value="1"/>
</dbReference>
<evidence type="ECO:0000256" key="7">
    <source>
        <dbReference type="HAMAP-Rule" id="MF_01147"/>
    </source>
</evidence>
<name>K0CAS9_ALCDB</name>
<evidence type="ECO:0000313" key="9">
    <source>
        <dbReference type="Proteomes" id="UP000006286"/>
    </source>
</evidence>
<dbReference type="PANTHER" id="PTHR30589">
    <property type="entry name" value="PROLIPOPROTEIN DIACYLGLYCERYL TRANSFERASE"/>
    <property type="match status" value="1"/>
</dbReference>
<feature type="transmembrane region" description="Helical" evidence="7">
    <location>
        <begin position="228"/>
        <end position="256"/>
    </location>
</feature>
<keyword evidence="3 7" id="KW-0808">Transferase</keyword>
<feature type="transmembrane region" description="Helical" evidence="7">
    <location>
        <begin position="174"/>
        <end position="192"/>
    </location>
</feature>
<accession>K0CAS9</accession>
<keyword evidence="6 7" id="KW-0472">Membrane</keyword>
<dbReference type="AlphaFoldDB" id="K0CAS9"/>
<comment type="pathway">
    <text evidence="7">Protein modification; lipoprotein biosynthesis (diacylglyceryl transfer).</text>
</comment>
<feature type="binding site" evidence="7">
    <location>
        <position position="138"/>
    </location>
    <ligand>
        <name>a 1,2-diacyl-sn-glycero-3-phospho-(1'-sn-glycerol)</name>
        <dbReference type="ChEBI" id="CHEBI:64716"/>
    </ligand>
</feature>
<organism evidence="8 9">
    <name type="scientific">Alcanivorax dieselolei (strain DSM 16502 / CGMCC 1.3690 / MCCC 1A00001 / B-5)</name>
    <name type="common">Alloalcanivorax dieselolei</name>
    <dbReference type="NCBI Taxonomy" id="930169"/>
    <lineage>
        <taxon>Bacteria</taxon>
        <taxon>Pseudomonadati</taxon>
        <taxon>Pseudomonadota</taxon>
        <taxon>Gammaproteobacteria</taxon>
        <taxon>Oceanospirillales</taxon>
        <taxon>Alcanivoracaceae</taxon>
        <taxon>Alloalcanivorax</taxon>
    </lineage>
</organism>
<keyword evidence="5 7" id="KW-1133">Transmembrane helix</keyword>
<keyword evidence="7" id="KW-0997">Cell inner membrane</keyword>
<dbReference type="EMBL" id="CP003466">
    <property type="protein sequence ID" value="AFT68752.1"/>
    <property type="molecule type" value="Genomic_DNA"/>
</dbReference>
<sequence length="265" mass="29838">MTFPQIDPVLVSLGPLQIHWYGLMYMIGFVGGWWLAKTRAQRPDSGWTREQVNDLLFYMALGVILGGRVGYVLFYGFDRFLDNPLWLFQIWTGGMSFHGGALGVLFAFWLFARRTGKRYFQVADFAVPMVPIGLGAGRFGNFINGELWGRASDMPWAMVFPTDPMGVSRHPSQLYEFFLEGVVLFLVLWIYSAKPRPAGSVTGLFGIGYGLSRILVEFFREPDAHIGYLAGGWLTMGMLLSLPMVLIGAAMVVWAYRHDQRRAAV</sequence>
<proteinExistence type="inferred from homology"/>
<protein>
    <recommendedName>
        <fullName evidence="7">Phosphatidylglycerol--prolipoprotein diacylglyceryl transferase</fullName>
        <ecNumber evidence="7">2.5.1.145</ecNumber>
    </recommendedName>
</protein>
<keyword evidence="2 7" id="KW-1003">Cell membrane</keyword>
<comment type="similarity">
    <text evidence="1 7">Belongs to the Lgt family.</text>
</comment>
<dbReference type="Pfam" id="PF01790">
    <property type="entry name" value="LGT"/>
    <property type="match status" value="1"/>
</dbReference>
<dbReference type="NCBIfam" id="TIGR00544">
    <property type="entry name" value="lgt"/>
    <property type="match status" value="1"/>
</dbReference>
<evidence type="ECO:0000313" key="8">
    <source>
        <dbReference type="EMBL" id="AFT68752.1"/>
    </source>
</evidence>
<keyword evidence="9" id="KW-1185">Reference proteome</keyword>
<dbReference type="InterPro" id="IPR001640">
    <property type="entry name" value="Lgt"/>
</dbReference>
<dbReference type="UniPathway" id="UPA00664"/>
<comment type="subcellular location">
    <subcellularLocation>
        <location evidence="7">Cell inner membrane</location>
        <topology evidence="7">Multi-pass membrane protein</topology>
    </subcellularLocation>
</comment>
<evidence type="ECO:0000256" key="5">
    <source>
        <dbReference type="ARBA" id="ARBA00022989"/>
    </source>
</evidence>
<dbReference type="HAMAP" id="MF_01147">
    <property type="entry name" value="Lgt"/>
    <property type="match status" value="1"/>
</dbReference>
<evidence type="ECO:0000256" key="4">
    <source>
        <dbReference type="ARBA" id="ARBA00022692"/>
    </source>
</evidence>
<gene>
    <name evidence="7 8" type="primary">lgt</name>
    <name evidence="8" type="ordered locus">B5T_00467</name>
</gene>
<dbReference type="GO" id="GO:0005886">
    <property type="term" value="C:plasma membrane"/>
    <property type="evidence" value="ECO:0007669"/>
    <property type="project" value="UniProtKB-SubCell"/>
</dbReference>
<dbReference type="PROSITE" id="PS01311">
    <property type="entry name" value="LGT"/>
    <property type="match status" value="1"/>
</dbReference>
<dbReference type="KEGG" id="adi:B5T_00467"/>
<dbReference type="RefSeq" id="WP_014992833.1">
    <property type="nucleotide sequence ID" value="NC_018691.1"/>
</dbReference>
<reference evidence="8 9" key="1">
    <citation type="journal article" date="2012" name="J. Bacteriol.">
        <title>Complete genome sequence of Alcanivorax dieselolei type strain B5.</title>
        <authorList>
            <person name="Lai Q."/>
            <person name="Li W."/>
            <person name="Shao Z."/>
        </authorList>
    </citation>
    <scope>NUCLEOTIDE SEQUENCE [LARGE SCALE GENOMIC DNA]</scope>
    <source>
        <strain evidence="9">DSM 16502 / CGMCC 1.3690 / B-5</strain>
    </source>
</reference>
<feature type="transmembrane region" description="Helical" evidence="7">
    <location>
        <begin position="86"/>
        <end position="111"/>
    </location>
</feature>
<keyword evidence="4 7" id="KW-0812">Transmembrane</keyword>
<dbReference type="HOGENOM" id="CLU_013386_1_0_6"/>
<evidence type="ECO:0000256" key="2">
    <source>
        <dbReference type="ARBA" id="ARBA00022475"/>
    </source>
</evidence>
<dbReference type="GO" id="GO:0042158">
    <property type="term" value="P:lipoprotein biosynthetic process"/>
    <property type="evidence" value="ECO:0007669"/>
    <property type="project" value="UniProtKB-UniRule"/>
</dbReference>
<keyword evidence="8" id="KW-0449">Lipoprotein</keyword>
<dbReference type="GO" id="GO:0008961">
    <property type="term" value="F:phosphatidylglycerol-prolipoprotein diacylglyceryl transferase activity"/>
    <property type="evidence" value="ECO:0007669"/>
    <property type="project" value="UniProtKB-UniRule"/>
</dbReference>